<dbReference type="GO" id="GO:0008318">
    <property type="term" value="F:protein prenyltransferase activity"/>
    <property type="evidence" value="ECO:0007669"/>
    <property type="project" value="InterPro"/>
</dbReference>
<dbReference type="PANTHER" id="PTHR11129:SF3">
    <property type="entry name" value="PROTEIN PRENYLTRANSFERASE ALPHA SUBUNIT REPEAT-CONTAINING PROTEIN 1"/>
    <property type="match status" value="1"/>
</dbReference>
<dbReference type="GO" id="GO:0005737">
    <property type="term" value="C:cytoplasm"/>
    <property type="evidence" value="ECO:0007669"/>
    <property type="project" value="TreeGrafter"/>
</dbReference>
<keyword evidence="3" id="KW-0808">Transferase</keyword>
<dbReference type="Proteomes" id="UP000770717">
    <property type="component" value="Unassembled WGS sequence"/>
</dbReference>
<keyword evidence="6" id="KW-1185">Reference proteome</keyword>
<dbReference type="OrthoDB" id="5358702at2759"/>
<evidence type="ECO:0000256" key="2">
    <source>
        <dbReference type="ARBA" id="ARBA00022602"/>
    </source>
</evidence>
<dbReference type="InterPro" id="IPR002088">
    <property type="entry name" value="Prenyl_trans_a"/>
</dbReference>
<evidence type="ECO:0000256" key="4">
    <source>
        <dbReference type="ARBA" id="ARBA00022737"/>
    </source>
</evidence>
<dbReference type="PANTHER" id="PTHR11129">
    <property type="entry name" value="PROTEIN FARNESYLTRANSFERASE ALPHA SUBUNIT/RAB GERANYLGERANYL TRANSFERASE ALPHA SUBUNIT"/>
    <property type="match status" value="1"/>
</dbReference>
<evidence type="ECO:0000313" key="5">
    <source>
        <dbReference type="EMBL" id="KAG9467177.1"/>
    </source>
</evidence>
<evidence type="ECO:0000313" key="6">
    <source>
        <dbReference type="Proteomes" id="UP000770717"/>
    </source>
</evidence>
<dbReference type="Gene3D" id="1.25.40.120">
    <property type="entry name" value="Protein prenylyltransferase"/>
    <property type="match status" value="1"/>
</dbReference>
<protein>
    <recommendedName>
        <fullName evidence="7">Protein prenyltransferase alpha subunit repeat containing 1</fullName>
    </recommendedName>
</protein>
<organism evidence="5 6">
    <name type="scientific">Eleutherodactylus coqui</name>
    <name type="common">Puerto Rican coqui</name>
    <dbReference type="NCBI Taxonomy" id="57060"/>
    <lineage>
        <taxon>Eukaryota</taxon>
        <taxon>Metazoa</taxon>
        <taxon>Chordata</taxon>
        <taxon>Craniata</taxon>
        <taxon>Vertebrata</taxon>
        <taxon>Euteleostomi</taxon>
        <taxon>Amphibia</taxon>
        <taxon>Batrachia</taxon>
        <taxon>Anura</taxon>
        <taxon>Neobatrachia</taxon>
        <taxon>Hyloidea</taxon>
        <taxon>Eleutherodactylidae</taxon>
        <taxon>Eleutherodactylinae</taxon>
        <taxon>Eleutherodactylus</taxon>
        <taxon>Eleutherodactylus</taxon>
    </lineage>
</organism>
<sequence>MQCAGRGCRVTAPVKFPAQEEGQADPEAHDSPPAASEMAEWKEEVEVLVQRVVKDITGAFRRNPNIDEIGLIPCPEAKFNRSPIVLVENKLGVESWCIKFLLPYVHNKLLLYRQKKLWLNRDELIDVTCTLLLLNPDFTTAWNVRKELIQSGAINPERDLQLGKLALTKFPKSPETWIHRRWVLQHLLQVHIPGSVVNKDASCQTLTEQLQGIVREEMSVCCEAAGRYPSNYNSWSHRTWVLQHMGKLNVK</sequence>
<evidence type="ECO:0000256" key="1">
    <source>
        <dbReference type="ARBA" id="ARBA00006734"/>
    </source>
</evidence>
<accession>A0A8J6EDK3</accession>
<evidence type="ECO:0008006" key="7">
    <source>
        <dbReference type="Google" id="ProtNLM"/>
    </source>
</evidence>
<dbReference type="EMBL" id="WNTK01001566">
    <property type="protein sequence ID" value="KAG9467177.1"/>
    <property type="molecule type" value="Genomic_DNA"/>
</dbReference>
<comment type="similarity">
    <text evidence="1">Belongs to the protein prenyltransferase subunit alpha family.</text>
</comment>
<gene>
    <name evidence="5" type="ORF">GDO78_015465</name>
</gene>
<proteinExistence type="inferred from homology"/>
<comment type="caution">
    <text evidence="5">The sequence shown here is derived from an EMBL/GenBank/DDBJ whole genome shotgun (WGS) entry which is preliminary data.</text>
</comment>
<dbReference type="SUPFAM" id="SSF48439">
    <property type="entry name" value="Protein prenylyltransferase"/>
    <property type="match status" value="1"/>
</dbReference>
<evidence type="ECO:0000256" key="3">
    <source>
        <dbReference type="ARBA" id="ARBA00022679"/>
    </source>
</evidence>
<feature type="non-terminal residue" evidence="5">
    <location>
        <position position="1"/>
    </location>
</feature>
<dbReference type="AlphaFoldDB" id="A0A8J6EDK3"/>
<keyword evidence="4" id="KW-0677">Repeat</keyword>
<dbReference type="PROSITE" id="PS51147">
    <property type="entry name" value="PFTA"/>
    <property type="match status" value="2"/>
</dbReference>
<dbReference type="Pfam" id="PF01239">
    <property type="entry name" value="PPTA"/>
    <property type="match status" value="2"/>
</dbReference>
<keyword evidence="2" id="KW-0637">Prenyltransferase</keyword>
<reference evidence="5" key="1">
    <citation type="thesis" date="2020" institute="ProQuest LLC" country="789 East Eisenhower Parkway, Ann Arbor, MI, USA">
        <title>Comparative Genomics and Chromosome Evolution.</title>
        <authorList>
            <person name="Mudd A.B."/>
        </authorList>
    </citation>
    <scope>NUCLEOTIDE SEQUENCE</scope>
    <source>
        <strain evidence="5">HN-11 Male</strain>
        <tissue evidence="5">Kidney and liver</tissue>
    </source>
</reference>
<name>A0A8J6EDK3_ELECQ</name>